<keyword evidence="2" id="KW-1185">Reference proteome</keyword>
<evidence type="ECO:0000313" key="1">
    <source>
        <dbReference type="EMBL" id="AAN54573.1"/>
    </source>
</evidence>
<dbReference type="RefSeq" id="WP_011071695.1">
    <property type="nucleotide sequence ID" value="NC_004347.2"/>
</dbReference>
<dbReference type="Proteomes" id="UP000008186">
    <property type="component" value="Chromosome"/>
</dbReference>
<dbReference type="BioCyc" id="SONE211586:G1GMP-1398-MONOMER"/>
<dbReference type="HOGENOM" id="CLU_1508438_0_0_6"/>
<reference evidence="1 2" key="4">
    <citation type="journal article" date="2011" name="BMC Genomics">
        <title>Genome-wide protein localization prediction strategies for gram negative bacteria.</title>
        <authorList>
            <person name="Romine M.F."/>
        </authorList>
    </citation>
    <scope>NUCLEOTIDE SEQUENCE [LARGE SCALE GENOMIC DNA]</scope>
    <source>
        <strain evidence="2">ATCC 700550 / JCM 31522 / CIP 106686 / LMG 19005 / NCIMB 14063 / MR-1</strain>
    </source>
</reference>
<accession>Q8EGT0</accession>
<name>Q8EGT0_SHEON</name>
<proteinExistence type="predicted"/>
<dbReference type="PATRIC" id="fig|211586.12.peg.1456"/>
<dbReference type="KEGG" id="son:SO_1512"/>
<evidence type="ECO:0000313" key="2">
    <source>
        <dbReference type="Proteomes" id="UP000008186"/>
    </source>
</evidence>
<reference evidence="1 2" key="1">
    <citation type="journal article" date="2002" name="Nat. Biotechnol.">
        <title>Genome sequence of the dissimilatory metal ion-reducing bacterium Shewanella oneidensis.</title>
        <authorList>
            <person name="Heidelberg J.F."/>
            <person name="Paulsen I.T."/>
            <person name="Nelson K.E."/>
            <person name="Gaidos E.J."/>
            <person name="Nelson W.C."/>
            <person name="Read T.D."/>
            <person name="Eisen J.A."/>
            <person name="Seshadri R."/>
            <person name="Ward N."/>
            <person name="Methe B."/>
            <person name="Clayton R.A."/>
            <person name="Meyer T."/>
            <person name="Tsapin A."/>
            <person name="Scott J."/>
            <person name="Beanan M."/>
            <person name="Brinkac L."/>
            <person name="Daugherty S."/>
            <person name="DeBoy R.T."/>
            <person name="Dodson R.J."/>
            <person name="Durkin A.S."/>
            <person name="Haft D.H."/>
            <person name="Kolonay J.F."/>
            <person name="Madupu R."/>
            <person name="Peterson J.D."/>
            <person name="Umayam L.A."/>
            <person name="White O."/>
            <person name="Wolf A.M."/>
            <person name="Vamathevan J."/>
            <person name="Weidman J."/>
            <person name="Impraim M."/>
            <person name="Lee K."/>
            <person name="Berry K."/>
            <person name="Lee C."/>
            <person name="Mueller J."/>
            <person name="Khouri H."/>
            <person name="Gill J."/>
            <person name="Utterback T.R."/>
            <person name="McDonald L.A."/>
            <person name="Feldblyum T.V."/>
            <person name="Smith H.O."/>
            <person name="Venter J.C."/>
            <person name="Nealson K.H."/>
            <person name="Fraser C.M."/>
        </authorList>
    </citation>
    <scope>NUCLEOTIDE SEQUENCE [LARGE SCALE GENOMIC DNA]</scope>
    <source>
        <strain evidence="2">ATCC 700550 / JCM 31522 / CIP 106686 / LMG 19005 / NCIMB 14063 / MR-1</strain>
    </source>
</reference>
<gene>
    <name evidence="1" type="ordered locus">SO_1512</name>
</gene>
<organism evidence="1 2">
    <name type="scientific">Shewanella oneidensis (strain ATCC 700550 / JCM 31522 / CIP 106686 / LMG 19005 / NCIMB 14063 / MR-1)</name>
    <dbReference type="NCBI Taxonomy" id="211586"/>
    <lineage>
        <taxon>Bacteria</taxon>
        <taxon>Pseudomonadati</taxon>
        <taxon>Pseudomonadota</taxon>
        <taxon>Gammaproteobacteria</taxon>
        <taxon>Alteromonadales</taxon>
        <taxon>Shewanellaceae</taxon>
        <taxon>Shewanella</taxon>
    </lineage>
</organism>
<dbReference type="AlphaFoldDB" id="Q8EGT0"/>
<dbReference type="PaxDb" id="211586-SO_1512"/>
<dbReference type="EMBL" id="AE014299">
    <property type="protein sequence ID" value="AAN54573.1"/>
    <property type="molecule type" value="Genomic_DNA"/>
</dbReference>
<reference evidence="1 2" key="3">
    <citation type="journal article" date="2008" name="Appl. Environ. Microbiol.">
        <title>Identification of mobile elements and pseudogenes in the Shewanella oneidensis MR-1 genome.</title>
        <authorList>
            <person name="Romine M.F."/>
            <person name="Carlson T.S."/>
            <person name="Norbeck A.D."/>
            <person name="McCue L.A."/>
            <person name="Lipton M.S."/>
        </authorList>
    </citation>
    <scope>NUCLEOTIDE SEQUENCE [LARGE SCALE GENOMIC DNA]</scope>
    <source>
        <strain evidence="2">ATCC 700550 / JCM 31522 / CIP 106686 / LMG 19005 / NCIMB 14063 / MR-1</strain>
    </source>
</reference>
<sequence>MKQSESDKLLNKILKEKSNRFGWKFSRGFVFKKDKALFFTILITGQPKTKRLSWSMSFKHYDFDEVFWDVVKLPENKKQPLSFRACGAWVAPSMEIQSGNVTLNKWEEETISEEVTNIFELLSPISVEVANTSTTYKSNLLVLENFFSQLISKHPNAIRTVWVEKLLTCLLESQLDEAKKIANARIESGDSGGFNYAGSSFYQLASEYIDAAEKT</sequence>
<dbReference type="OrthoDB" id="9255816at2"/>
<evidence type="ECO:0008006" key="3">
    <source>
        <dbReference type="Google" id="ProtNLM"/>
    </source>
</evidence>
<dbReference type="STRING" id="211586.SO_1512"/>
<protein>
    <recommendedName>
        <fullName evidence="3">DUF4304 domain-containing protein</fullName>
    </recommendedName>
</protein>
<reference evidence="1 2" key="2">
    <citation type="journal article" date="2005" name="Proteomics">
        <title>Global detection and characterization of hypothetical proteins in Shewanella oneidensis MR-1 using LC-MS based proteomics.</title>
        <authorList>
            <person name="Elias D.A."/>
            <person name="Monroe M.E."/>
            <person name="Marshall M.J."/>
            <person name="Romine M.F."/>
            <person name="Belieav A.S."/>
            <person name="Fredrickson J.K."/>
            <person name="Anderson G.A."/>
            <person name="Smith R.D."/>
            <person name="Lipton M.S."/>
        </authorList>
    </citation>
    <scope>NUCLEOTIDE SEQUENCE [LARGE SCALE GENOMIC DNA]</scope>
    <source>
        <strain evidence="2">ATCC 700550 / JCM 31522 / CIP 106686 / LMG 19005 / NCIMB 14063 / MR-1</strain>
    </source>
</reference>